<dbReference type="Gramene" id="ERN08224">
    <property type="protein sequence ID" value="ERN08224"/>
    <property type="gene ID" value="AMTR_s00018p00209550"/>
</dbReference>
<dbReference type="GO" id="GO:0022857">
    <property type="term" value="F:transmembrane transporter activity"/>
    <property type="evidence" value="ECO:0000318"/>
    <property type="project" value="GO_Central"/>
</dbReference>
<accession>W1PKH8</accession>
<evidence type="ECO:0000313" key="8">
    <source>
        <dbReference type="EMBL" id="ERN08224.1"/>
    </source>
</evidence>
<gene>
    <name evidence="8" type="ORF">AMTR_s00018p00209550</name>
</gene>
<evidence type="ECO:0000256" key="4">
    <source>
        <dbReference type="ARBA" id="ARBA00022989"/>
    </source>
</evidence>
<dbReference type="GO" id="GO:0055085">
    <property type="term" value="P:transmembrane transport"/>
    <property type="evidence" value="ECO:0000318"/>
    <property type="project" value="GO_Central"/>
</dbReference>
<evidence type="ECO:0000256" key="5">
    <source>
        <dbReference type="ARBA" id="ARBA00023136"/>
    </source>
</evidence>
<dbReference type="EMBL" id="KI393569">
    <property type="protein sequence ID" value="ERN08224.1"/>
    <property type="molecule type" value="Genomic_DNA"/>
</dbReference>
<proteinExistence type="inferred from homology"/>
<evidence type="ECO:0000256" key="6">
    <source>
        <dbReference type="RuleBase" id="RU368066"/>
    </source>
</evidence>
<reference evidence="9" key="1">
    <citation type="journal article" date="2013" name="Science">
        <title>The Amborella genome and the evolution of flowering plants.</title>
        <authorList>
            <consortium name="Amborella Genome Project"/>
        </authorList>
    </citation>
    <scope>NUCLEOTIDE SEQUENCE [LARGE SCALE GENOMIC DNA]</scope>
</reference>
<dbReference type="Pfam" id="PF04515">
    <property type="entry name" value="Choline_transpo"/>
    <property type="match status" value="1"/>
</dbReference>
<dbReference type="HOGENOM" id="CLU_493831_0_0_1"/>
<feature type="transmembrane region" description="Helical" evidence="6">
    <location>
        <begin position="491"/>
        <end position="514"/>
    </location>
</feature>
<feature type="transmembrane region" description="Helical" evidence="6">
    <location>
        <begin position="520"/>
        <end position="540"/>
    </location>
</feature>
<dbReference type="PANTHER" id="PTHR12385">
    <property type="entry name" value="CHOLINE TRANSPORTER-LIKE (SLC FAMILY 44)"/>
    <property type="match status" value="1"/>
</dbReference>
<feature type="compositionally biased region" description="Pro residues" evidence="7">
    <location>
        <begin position="20"/>
        <end position="29"/>
    </location>
</feature>
<organism evidence="8 9">
    <name type="scientific">Amborella trichopoda</name>
    <dbReference type="NCBI Taxonomy" id="13333"/>
    <lineage>
        <taxon>Eukaryota</taxon>
        <taxon>Viridiplantae</taxon>
        <taxon>Streptophyta</taxon>
        <taxon>Embryophyta</taxon>
        <taxon>Tracheophyta</taxon>
        <taxon>Spermatophyta</taxon>
        <taxon>Magnoliopsida</taxon>
        <taxon>Amborellales</taxon>
        <taxon>Amborellaceae</taxon>
        <taxon>Amborella</taxon>
    </lineage>
</organism>
<protein>
    <recommendedName>
        <fullName evidence="6">Choline transporter-like protein</fullName>
    </recommendedName>
</protein>
<comment type="subcellular location">
    <subcellularLocation>
        <location evidence="6">Cell membrane</location>
        <topology evidence="6">Multi-pass membrane protein</topology>
    </subcellularLocation>
    <subcellularLocation>
        <location evidence="1">Membrane</location>
        <topology evidence="1">Multi-pass membrane protein</topology>
    </subcellularLocation>
</comment>
<evidence type="ECO:0000256" key="2">
    <source>
        <dbReference type="ARBA" id="ARBA00007168"/>
    </source>
</evidence>
<name>W1PKH8_AMBTC</name>
<comment type="function">
    <text evidence="6">Choline transporter.</text>
</comment>
<feature type="transmembrane region" description="Helical" evidence="6">
    <location>
        <begin position="241"/>
        <end position="263"/>
    </location>
</feature>
<evidence type="ECO:0000256" key="3">
    <source>
        <dbReference type="ARBA" id="ARBA00022692"/>
    </source>
</evidence>
<dbReference type="KEGG" id="atr:18436467"/>
<dbReference type="GO" id="GO:0005886">
    <property type="term" value="C:plasma membrane"/>
    <property type="evidence" value="ECO:0007669"/>
    <property type="project" value="UniProtKB-SubCell"/>
</dbReference>
<feature type="transmembrane region" description="Helical" evidence="6">
    <location>
        <begin position="205"/>
        <end position="229"/>
    </location>
</feature>
<dbReference type="GO" id="GO:0016020">
    <property type="term" value="C:membrane"/>
    <property type="evidence" value="ECO:0000318"/>
    <property type="project" value="GO_Central"/>
</dbReference>
<keyword evidence="3 6" id="KW-0812">Transmembrane</keyword>
<dbReference type="InterPro" id="IPR007603">
    <property type="entry name" value="Choline_transptr-like"/>
</dbReference>
<feature type="transmembrane region" description="Helical" evidence="6">
    <location>
        <begin position="341"/>
        <end position="374"/>
    </location>
</feature>
<sequence length="590" mass="65617">MGSTEDKVYDSSSPSHPLLSPAPPPPPPLLEDNGTIDSSSNTFFTIAYNHGPRQFKDLPFLILFLLLLLSTFAFGIFCIAHHNPNFSSLSSFSYDSNTSSCVESSTGLRLFLPPAIESHAGDLKNGLSHSFTVKSQLGGLNYGFSLLRTIKPPLGFLDNGWLSLNSRILGSPLLKDLIWTLVITFFLSIPLVLGLLWVLKNYTWQIVYASLPFFILIPIFFNVFWFVACTLGDSCRESFPLFYRILVLVFIFLIIGVIAWIIYANWHRIELTIRIIGTASDALGQNMGLFVVLPSLTLFLFVYYVPVIFFLVYARLNGKIVMKEETDGYSCAWKQDSWVPWYFALAIVTAIWSTVVMVEAQVYVISGTAAQWYFAKEEGSAPHRSIRSSLRNAFGPSFGTVCFSGMIIAIVRIVRAAVDSVQSEESTGIVNLVLKYCVDFFLTAVDFLNKFTINFAAITGESYCTSSKMTYELLRRNLLSAVFVETVSTRILIGIVFVLSAIYAIVVCAILRAVSALGGGAYFVAVLAGVVLFVVLGYFVHVLDDVIDAVYVCYAIDRDKGEVCKQDVHEVYVMLPISRHERPTFAPELP</sequence>
<keyword evidence="9" id="KW-1185">Reference proteome</keyword>
<dbReference type="Proteomes" id="UP000017836">
    <property type="component" value="Unassembled WGS sequence"/>
</dbReference>
<feature type="transmembrane region" description="Helical" evidence="6">
    <location>
        <begin position="58"/>
        <end position="80"/>
    </location>
</feature>
<comment type="similarity">
    <text evidence="2 6">Belongs to the CTL (choline transporter-like) family.</text>
</comment>
<feature type="transmembrane region" description="Helical" evidence="6">
    <location>
        <begin position="289"/>
        <end position="313"/>
    </location>
</feature>
<keyword evidence="5 6" id="KW-0472">Membrane</keyword>
<keyword evidence="4 6" id="KW-1133">Transmembrane helix</keyword>
<feature type="transmembrane region" description="Helical" evidence="6">
    <location>
        <begin position="394"/>
        <end position="414"/>
    </location>
</feature>
<dbReference type="eggNOG" id="KOG1362">
    <property type="taxonomic scope" value="Eukaryota"/>
</dbReference>
<evidence type="ECO:0000313" key="9">
    <source>
        <dbReference type="Proteomes" id="UP000017836"/>
    </source>
</evidence>
<dbReference type="OMA" id="FWFVACT"/>
<dbReference type="PANTHER" id="PTHR12385:SF98">
    <property type="entry name" value="CHOLINE TRANSPORTER-LIKE PROTEIN"/>
    <property type="match status" value="1"/>
</dbReference>
<dbReference type="OrthoDB" id="420519at2759"/>
<feature type="transmembrane region" description="Helical" evidence="6">
    <location>
        <begin position="177"/>
        <end position="199"/>
    </location>
</feature>
<evidence type="ECO:0000256" key="7">
    <source>
        <dbReference type="SAM" id="MobiDB-lite"/>
    </source>
</evidence>
<dbReference type="AlphaFoldDB" id="W1PKH8"/>
<evidence type="ECO:0000256" key="1">
    <source>
        <dbReference type="ARBA" id="ARBA00004141"/>
    </source>
</evidence>
<dbReference type="STRING" id="13333.W1PKH8"/>
<feature type="region of interest" description="Disordered" evidence="7">
    <location>
        <begin position="1"/>
        <end position="34"/>
    </location>
</feature>